<gene>
    <name evidence="1" type="ORF">COLO4_08213</name>
</gene>
<dbReference type="Proteomes" id="UP000187203">
    <property type="component" value="Unassembled WGS sequence"/>
</dbReference>
<evidence type="ECO:0000313" key="2">
    <source>
        <dbReference type="Proteomes" id="UP000187203"/>
    </source>
</evidence>
<organism evidence="1 2">
    <name type="scientific">Corchorus olitorius</name>
    <dbReference type="NCBI Taxonomy" id="93759"/>
    <lineage>
        <taxon>Eukaryota</taxon>
        <taxon>Viridiplantae</taxon>
        <taxon>Streptophyta</taxon>
        <taxon>Embryophyta</taxon>
        <taxon>Tracheophyta</taxon>
        <taxon>Spermatophyta</taxon>
        <taxon>Magnoliopsida</taxon>
        <taxon>eudicotyledons</taxon>
        <taxon>Gunneridae</taxon>
        <taxon>Pentapetalae</taxon>
        <taxon>rosids</taxon>
        <taxon>malvids</taxon>
        <taxon>Malvales</taxon>
        <taxon>Malvaceae</taxon>
        <taxon>Grewioideae</taxon>
        <taxon>Apeibeae</taxon>
        <taxon>Corchorus</taxon>
    </lineage>
</organism>
<keyword evidence="2" id="KW-1185">Reference proteome</keyword>
<name>A0A1R3KH10_9ROSI</name>
<proteinExistence type="predicted"/>
<evidence type="ECO:0000313" key="1">
    <source>
        <dbReference type="EMBL" id="OMP06298.1"/>
    </source>
</evidence>
<accession>A0A1R3KH10</accession>
<dbReference type="AlphaFoldDB" id="A0A1R3KH10"/>
<dbReference type="EMBL" id="AWUE01013649">
    <property type="protein sequence ID" value="OMP06298.1"/>
    <property type="molecule type" value="Genomic_DNA"/>
</dbReference>
<comment type="caution">
    <text evidence="1">The sequence shown here is derived from an EMBL/GenBank/DDBJ whole genome shotgun (WGS) entry which is preliminary data.</text>
</comment>
<sequence length="41" mass="4706">MAEDVLRKGPSKIMLRFGQDQLQASMFSMLKLKAQYKLCSL</sequence>
<reference evidence="2" key="1">
    <citation type="submission" date="2013-09" db="EMBL/GenBank/DDBJ databases">
        <title>Corchorus olitorius genome sequencing.</title>
        <authorList>
            <person name="Alam M."/>
            <person name="Haque M.S."/>
            <person name="Islam M.S."/>
            <person name="Emdad E.M."/>
            <person name="Islam M.M."/>
            <person name="Ahmed B."/>
            <person name="Halim A."/>
            <person name="Hossen Q.M.M."/>
            <person name="Hossain M.Z."/>
            <person name="Ahmed R."/>
            <person name="Khan M.M."/>
            <person name="Islam R."/>
            <person name="Rashid M.M."/>
            <person name="Khan S.A."/>
            <person name="Rahman M.S."/>
            <person name="Alam M."/>
            <person name="Yahiya A.S."/>
            <person name="Khan M.S."/>
            <person name="Azam M.S."/>
            <person name="Haque T."/>
            <person name="Lashkar M.Z.H."/>
            <person name="Akhand A.I."/>
            <person name="Morshed G."/>
            <person name="Roy S."/>
            <person name="Uddin K.S."/>
            <person name="Rabeya T."/>
            <person name="Hossain A.S."/>
            <person name="Chowdhury A."/>
            <person name="Snigdha A.R."/>
            <person name="Mortoza M.S."/>
            <person name="Matin S.A."/>
            <person name="Hoque S.M.E."/>
            <person name="Islam M.K."/>
            <person name="Roy D.K."/>
            <person name="Haider R."/>
            <person name="Moosa M.M."/>
            <person name="Elias S.M."/>
            <person name="Hasan A.M."/>
            <person name="Jahan S."/>
            <person name="Shafiuddin M."/>
            <person name="Mahmood N."/>
            <person name="Shommy N.S."/>
        </authorList>
    </citation>
    <scope>NUCLEOTIDE SEQUENCE [LARGE SCALE GENOMIC DNA]</scope>
    <source>
        <strain evidence="2">cv. O-4</strain>
    </source>
</reference>
<protein>
    <submittedName>
        <fullName evidence="1">Uncharacterized protein</fullName>
    </submittedName>
</protein>